<evidence type="ECO:0000313" key="1">
    <source>
        <dbReference type="EMBL" id="SNY67148.1"/>
    </source>
</evidence>
<gene>
    <name evidence="1" type="ORF">SAMN05421748_13142</name>
</gene>
<dbReference type="Proteomes" id="UP000219612">
    <property type="component" value="Unassembled WGS sequence"/>
</dbReference>
<dbReference type="EMBL" id="OBDY01000031">
    <property type="protein sequence ID" value="SNY67148.1"/>
    <property type="molecule type" value="Genomic_DNA"/>
</dbReference>
<sequence>MSRDFVVVLRGYNRAEVDQVVALAEEALASGNSVSQAAARTAISEAGFSVALRGYDRGEVDQELARLLEKLG</sequence>
<dbReference type="AlphaFoldDB" id="A0A285K3L6"/>
<dbReference type="RefSeq" id="WP_143235320.1">
    <property type="nucleotide sequence ID" value="NZ_OBDY01000031.1"/>
</dbReference>
<protein>
    <recommendedName>
        <fullName evidence="3">DivIVA domain-containing protein</fullName>
    </recommendedName>
</protein>
<evidence type="ECO:0000313" key="2">
    <source>
        <dbReference type="Proteomes" id="UP000219612"/>
    </source>
</evidence>
<accession>A0A285K3L6</accession>
<evidence type="ECO:0008006" key="3">
    <source>
        <dbReference type="Google" id="ProtNLM"/>
    </source>
</evidence>
<reference evidence="2" key="1">
    <citation type="submission" date="2017-09" db="EMBL/GenBank/DDBJ databases">
        <authorList>
            <person name="Varghese N."/>
            <person name="Submissions S."/>
        </authorList>
    </citation>
    <scope>NUCLEOTIDE SEQUENCE [LARGE SCALE GENOMIC DNA]</scope>
    <source>
        <strain evidence="2">CGMCC 4.6857</strain>
    </source>
</reference>
<proteinExistence type="predicted"/>
<name>A0A285K3L6_9ACTN</name>
<keyword evidence="2" id="KW-1185">Reference proteome</keyword>
<dbReference type="OrthoDB" id="5198800at2"/>
<organism evidence="1 2">
    <name type="scientific">Paractinoplanes atraurantiacus</name>
    <dbReference type="NCBI Taxonomy" id="1036182"/>
    <lineage>
        <taxon>Bacteria</taxon>
        <taxon>Bacillati</taxon>
        <taxon>Actinomycetota</taxon>
        <taxon>Actinomycetes</taxon>
        <taxon>Micromonosporales</taxon>
        <taxon>Micromonosporaceae</taxon>
        <taxon>Paractinoplanes</taxon>
    </lineage>
</organism>